<dbReference type="Proteomes" id="UP000233556">
    <property type="component" value="Unassembled WGS sequence"/>
</dbReference>
<feature type="region of interest" description="Disordered" evidence="1">
    <location>
        <begin position="1"/>
        <end position="79"/>
    </location>
</feature>
<reference evidence="3" key="1">
    <citation type="submission" date="2017-11" db="EMBL/GenBank/DDBJ databases">
        <authorList>
            <person name="Lima N.C."/>
            <person name="Parody-Merino A.M."/>
            <person name="Battley P.F."/>
            <person name="Fidler A.E."/>
            <person name="Prosdocimi F."/>
        </authorList>
    </citation>
    <scope>NUCLEOTIDE SEQUENCE [LARGE SCALE GENOMIC DNA]</scope>
</reference>
<organism evidence="2 3">
    <name type="scientific">Limosa lapponica baueri</name>
    <dbReference type="NCBI Taxonomy" id="1758121"/>
    <lineage>
        <taxon>Eukaryota</taxon>
        <taxon>Metazoa</taxon>
        <taxon>Chordata</taxon>
        <taxon>Craniata</taxon>
        <taxon>Vertebrata</taxon>
        <taxon>Euteleostomi</taxon>
        <taxon>Archelosauria</taxon>
        <taxon>Archosauria</taxon>
        <taxon>Dinosauria</taxon>
        <taxon>Saurischia</taxon>
        <taxon>Theropoda</taxon>
        <taxon>Coelurosauria</taxon>
        <taxon>Aves</taxon>
        <taxon>Neognathae</taxon>
        <taxon>Neoaves</taxon>
        <taxon>Charadriiformes</taxon>
        <taxon>Scolopacidae</taxon>
        <taxon>Limosa</taxon>
    </lineage>
</organism>
<evidence type="ECO:0000313" key="2">
    <source>
        <dbReference type="EMBL" id="PKU45272.1"/>
    </source>
</evidence>
<name>A0A2I0UGT9_LIMLA</name>
<gene>
    <name evidence="2" type="ORF">llap_4408</name>
</gene>
<proteinExistence type="predicted"/>
<accession>A0A2I0UGT9</accession>
<evidence type="ECO:0000256" key="1">
    <source>
        <dbReference type="SAM" id="MobiDB-lite"/>
    </source>
</evidence>
<keyword evidence="3" id="KW-1185">Reference proteome</keyword>
<dbReference type="EMBL" id="KZ505769">
    <property type="protein sequence ID" value="PKU45272.1"/>
    <property type="molecule type" value="Genomic_DNA"/>
</dbReference>
<protein>
    <submittedName>
        <fullName evidence="2">Uncharacterized protein</fullName>
    </submittedName>
</protein>
<sequence length="140" mass="15140">MLEQRKSVRSPPLEEKGVGEASCDKLITTPIPCPPVPLQEEEESLTQPVPVFPTLRPDGPKADKGIVKPRRGTSCSSPGCAAASALKTDGCNVALNSEPMEPMEMERQSFRQETLQDKESVKLLALLPSPKDFLPSGDVE</sequence>
<reference evidence="3" key="2">
    <citation type="submission" date="2017-12" db="EMBL/GenBank/DDBJ databases">
        <title>Genome sequence of the Bar-tailed Godwit (Limosa lapponica baueri).</title>
        <authorList>
            <person name="Lima N.C.B."/>
            <person name="Parody-Merino A.M."/>
            <person name="Battley P.F."/>
            <person name="Fidler A.E."/>
            <person name="Prosdocimi F."/>
        </authorList>
    </citation>
    <scope>NUCLEOTIDE SEQUENCE [LARGE SCALE GENOMIC DNA]</scope>
</reference>
<feature type="compositionally biased region" description="Basic and acidic residues" evidence="1">
    <location>
        <begin position="1"/>
        <end position="18"/>
    </location>
</feature>
<evidence type="ECO:0000313" key="3">
    <source>
        <dbReference type="Proteomes" id="UP000233556"/>
    </source>
</evidence>
<dbReference type="AlphaFoldDB" id="A0A2I0UGT9"/>